<proteinExistence type="predicted"/>
<name>A0A7W8IEJ2_9BACT</name>
<dbReference type="EMBL" id="JACHDY010000001">
    <property type="protein sequence ID" value="MBB5315744.1"/>
    <property type="molecule type" value="Genomic_DNA"/>
</dbReference>
<keyword evidence="2" id="KW-1185">Reference proteome</keyword>
<evidence type="ECO:0000313" key="1">
    <source>
        <dbReference type="EMBL" id="MBB5315744.1"/>
    </source>
</evidence>
<protein>
    <submittedName>
        <fullName evidence="1">Uncharacterized protein</fullName>
    </submittedName>
</protein>
<dbReference type="Proteomes" id="UP000568106">
    <property type="component" value="Unassembled WGS sequence"/>
</dbReference>
<sequence>MSALACYRELRIAALIRDGDYKTKWTLWLAAEWFEMRQSG</sequence>
<evidence type="ECO:0000313" key="2">
    <source>
        <dbReference type="Proteomes" id="UP000568106"/>
    </source>
</evidence>
<dbReference type="AlphaFoldDB" id="A0A7W8IEJ2"/>
<comment type="caution">
    <text evidence="1">The sequence shown here is derived from an EMBL/GenBank/DDBJ whole genome shotgun (WGS) entry which is preliminary data.</text>
</comment>
<gene>
    <name evidence="1" type="ORF">HDF09_000394</name>
</gene>
<accession>A0A7W8IEJ2</accession>
<reference evidence="1" key="1">
    <citation type="submission" date="2020-08" db="EMBL/GenBank/DDBJ databases">
        <title>Genomic Encyclopedia of Type Strains, Phase IV (KMG-V): Genome sequencing to study the core and pangenomes of soil and plant-associated prokaryotes.</title>
        <authorList>
            <person name="Whitman W."/>
        </authorList>
    </citation>
    <scope>NUCLEOTIDE SEQUENCE [LARGE SCALE GENOMIC DNA]</scope>
    <source>
        <strain evidence="1">M8UP27</strain>
    </source>
</reference>
<organism evidence="1 2">
    <name type="scientific">Tunturiibacter empetritectus</name>
    <dbReference type="NCBI Taxonomy" id="3069691"/>
    <lineage>
        <taxon>Bacteria</taxon>
        <taxon>Pseudomonadati</taxon>
        <taxon>Acidobacteriota</taxon>
        <taxon>Terriglobia</taxon>
        <taxon>Terriglobales</taxon>
        <taxon>Acidobacteriaceae</taxon>
        <taxon>Tunturiibacter</taxon>
    </lineage>
</organism>